<dbReference type="PROSITE" id="PS50883">
    <property type="entry name" value="EAL"/>
    <property type="match status" value="1"/>
</dbReference>
<dbReference type="GO" id="GO:0000160">
    <property type="term" value="P:phosphorelay signal transduction system"/>
    <property type="evidence" value="ECO:0007669"/>
    <property type="project" value="InterPro"/>
</dbReference>
<gene>
    <name evidence="4" type="ORF">BFL40_26110</name>
    <name evidence="5" type="ORF">SAMN04515675_5693</name>
</gene>
<reference evidence="5 7" key="2">
    <citation type="submission" date="2016-10" db="EMBL/GenBank/DDBJ databases">
        <authorList>
            <person name="Varghese N."/>
            <person name="Submissions S."/>
        </authorList>
    </citation>
    <scope>NUCLEOTIDE SEQUENCE [LARGE SCALE GENOMIC DNA]</scope>
    <source>
        <strain evidence="5 7">BS2773</strain>
    </source>
</reference>
<dbReference type="InterPro" id="IPR001789">
    <property type="entry name" value="Sig_transdc_resp-reg_receiver"/>
</dbReference>
<dbReference type="PANTHER" id="PTHR33121">
    <property type="entry name" value="CYCLIC DI-GMP PHOSPHODIESTERASE PDEF"/>
    <property type="match status" value="1"/>
</dbReference>
<feature type="modified residue" description="4-aspartylphosphate" evidence="1">
    <location>
        <position position="56"/>
    </location>
</feature>
<reference evidence="4 6" key="1">
    <citation type="submission" date="2016-08" db="EMBL/GenBank/DDBJ databases">
        <title>Draft genome sequence of Pseudomonas costantinii LMG 22119, type strain isolated from cultivated mushroom (Agaricus bisporus) sporophores.</title>
        <authorList>
            <person name="Tambong J.T."/>
        </authorList>
    </citation>
    <scope>NUCLEOTIDE SEQUENCE [LARGE SCALE GENOMIC DNA]</scope>
    <source>
        <strain evidence="4 6">LMG 22119</strain>
    </source>
</reference>
<sequence length="395" mass="43564">MASPRVLVLENQRFQRSVLIKMLDHLGVRDVVQASDGEHAMAQLQECGGVDIVLCDLADRSLDCLAFLRSAGQFGMVRAVALCSELGPELRRALEQMGSLSGLQLLGVMAPPLQLRTLRKVLHRYTYRRAQSSVAPIVKSLPSELEIQRGLALGEFRAWFQPKLVMSTGQLAGVEALVRWEHPARGVLLPGDFLAAVLAYDLIDDMFKQLLEQGLSLLGVLRRQQVQLELAFNLHASQLLNSNVVAHIQWALGQHGFPGSTLMFEFAENGLLNITPPIQENLLRLRMLGCGLSIDDFGTGFSSLKLLCQLPFNQLKLDSEFVRHVDEPRSQTMISSTLALAKSLDMSLVIEGVSNQRIRDGVLAMGCELGQGYYLARPMSAYRLLPWLEAHAAGG</sequence>
<dbReference type="Proteomes" id="UP000182179">
    <property type="component" value="Unassembled WGS sequence"/>
</dbReference>
<evidence type="ECO:0000259" key="3">
    <source>
        <dbReference type="PROSITE" id="PS50883"/>
    </source>
</evidence>
<dbReference type="Pfam" id="PF00563">
    <property type="entry name" value="EAL"/>
    <property type="match status" value="1"/>
</dbReference>
<dbReference type="SUPFAM" id="SSF52172">
    <property type="entry name" value="CheY-like"/>
    <property type="match status" value="1"/>
</dbReference>
<accession>A0A1S2ULL6</accession>
<dbReference type="PROSITE" id="PS50110">
    <property type="entry name" value="RESPONSE_REGULATORY"/>
    <property type="match status" value="1"/>
</dbReference>
<evidence type="ECO:0000313" key="7">
    <source>
        <dbReference type="Proteomes" id="UP000182179"/>
    </source>
</evidence>
<evidence type="ECO:0000256" key="1">
    <source>
        <dbReference type="PROSITE-ProRule" id="PRU00169"/>
    </source>
</evidence>
<comment type="caution">
    <text evidence="4">The sequence shown here is derived from an EMBL/GenBank/DDBJ whole genome shotgun (WGS) entry which is preliminary data.</text>
</comment>
<evidence type="ECO:0000313" key="4">
    <source>
        <dbReference type="EMBL" id="OIN47322.1"/>
    </source>
</evidence>
<organism evidence="4 6">
    <name type="scientific">Pseudomonas costantinii</name>
    <dbReference type="NCBI Taxonomy" id="168469"/>
    <lineage>
        <taxon>Bacteria</taxon>
        <taxon>Pseudomonadati</taxon>
        <taxon>Pseudomonadota</taxon>
        <taxon>Gammaproteobacteria</taxon>
        <taxon>Pseudomonadales</taxon>
        <taxon>Pseudomonadaceae</taxon>
        <taxon>Pseudomonas</taxon>
    </lineage>
</organism>
<dbReference type="SUPFAM" id="SSF141868">
    <property type="entry name" value="EAL domain-like"/>
    <property type="match status" value="1"/>
</dbReference>
<dbReference type="Gene3D" id="3.20.20.450">
    <property type="entry name" value="EAL domain"/>
    <property type="match status" value="1"/>
</dbReference>
<dbReference type="PANTHER" id="PTHR33121:SF70">
    <property type="entry name" value="SIGNALING PROTEIN YKOW"/>
    <property type="match status" value="1"/>
</dbReference>
<dbReference type="EMBL" id="FNTS01000002">
    <property type="protein sequence ID" value="SEE46410.1"/>
    <property type="molecule type" value="Genomic_DNA"/>
</dbReference>
<dbReference type="Proteomes" id="UP000181661">
    <property type="component" value="Unassembled WGS sequence"/>
</dbReference>
<dbReference type="EMBL" id="MDDR01000045">
    <property type="protein sequence ID" value="OIN47322.1"/>
    <property type="molecule type" value="Genomic_DNA"/>
</dbReference>
<dbReference type="Gene3D" id="3.40.50.2300">
    <property type="match status" value="1"/>
</dbReference>
<dbReference type="InterPro" id="IPR035919">
    <property type="entry name" value="EAL_sf"/>
</dbReference>
<proteinExistence type="predicted"/>
<evidence type="ECO:0000313" key="5">
    <source>
        <dbReference type="EMBL" id="SEE46410.1"/>
    </source>
</evidence>
<dbReference type="SMART" id="SM00052">
    <property type="entry name" value="EAL"/>
    <property type="match status" value="1"/>
</dbReference>
<dbReference type="RefSeq" id="WP_071486639.1">
    <property type="nucleotide sequence ID" value="NZ_FNTS01000002.1"/>
</dbReference>
<evidence type="ECO:0000313" key="6">
    <source>
        <dbReference type="Proteomes" id="UP000181661"/>
    </source>
</evidence>
<dbReference type="InterPro" id="IPR001633">
    <property type="entry name" value="EAL_dom"/>
</dbReference>
<name>A0A1S2ULL6_9PSED</name>
<protein>
    <submittedName>
        <fullName evidence="5">EAL domain, c-di-GMP-specific phosphodiesterase class I (Or its enzymatically inactive variant)</fullName>
    </submittedName>
</protein>
<dbReference type="InterPro" id="IPR050706">
    <property type="entry name" value="Cyclic-di-GMP_PDE-like"/>
</dbReference>
<dbReference type="CDD" id="cd01948">
    <property type="entry name" value="EAL"/>
    <property type="match status" value="1"/>
</dbReference>
<evidence type="ECO:0000259" key="2">
    <source>
        <dbReference type="PROSITE" id="PS50110"/>
    </source>
</evidence>
<dbReference type="GO" id="GO:0071111">
    <property type="term" value="F:cyclic-guanylate-specific phosphodiesterase activity"/>
    <property type="evidence" value="ECO:0007669"/>
    <property type="project" value="InterPro"/>
</dbReference>
<keyword evidence="1" id="KW-0597">Phosphoprotein</keyword>
<keyword evidence="7" id="KW-1185">Reference proteome</keyword>
<feature type="domain" description="EAL" evidence="3">
    <location>
        <begin position="140"/>
        <end position="392"/>
    </location>
</feature>
<dbReference type="AlphaFoldDB" id="A0A1S2ULL6"/>
<feature type="domain" description="Response regulatory" evidence="2">
    <location>
        <begin position="5"/>
        <end position="126"/>
    </location>
</feature>
<dbReference type="InterPro" id="IPR011006">
    <property type="entry name" value="CheY-like_superfamily"/>
</dbReference>